<evidence type="ECO:0000313" key="2">
    <source>
        <dbReference type="Proteomes" id="UP000051783"/>
    </source>
</evidence>
<name>A0A0R2MHC1_9LACO</name>
<gene>
    <name evidence="1" type="ORF">IV64_GL002590</name>
</gene>
<sequence>MLLDTDPKIKNINAAQIIKVMYPLVIAKTEDGEYVKVKLSDDQMQDPLFWDTLRNINKSKLWVPLGKHFHQLLSNDWLMPTAE</sequence>
<dbReference type="STRING" id="942150.IV64_GL002590"/>
<dbReference type="PATRIC" id="fig|942150.3.peg.2701"/>
<protein>
    <submittedName>
        <fullName evidence="1">Uncharacterized protein</fullName>
    </submittedName>
</protein>
<evidence type="ECO:0000313" key="1">
    <source>
        <dbReference type="EMBL" id="KRO10899.1"/>
    </source>
</evidence>
<organism evidence="1 2">
    <name type="scientific">Lactiplantibacillus xiangfangensis</name>
    <dbReference type="NCBI Taxonomy" id="942150"/>
    <lineage>
        <taxon>Bacteria</taxon>
        <taxon>Bacillati</taxon>
        <taxon>Bacillota</taxon>
        <taxon>Bacilli</taxon>
        <taxon>Lactobacillales</taxon>
        <taxon>Lactobacillaceae</taxon>
        <taxon>Lactiplantibacillus</taxon>
    </lineage>
</organism>
<dbReference type="AlphaFoldDB" id="A0A0R2MHC1"/>
<reference evidence="1 2" key="1">
    <citation type="journal article" date="2015" name="Genome Announc.">
        <title>Expanding the biotechnology potential of lactobacilli through comparative genomics of 213 strains and associated genera.</title>
        <authorList>
            <person name="Sun Z."/>
            <person name="Harris H.M."/>
            <person name="McCann A."/>
            <person name="Guo C."/>
            <person name="Argimon S."/>
            <person name="Zhang W."/>
            <person name="Yang X."/>
            <person name="Jeffery I.B."/>
            <person name="Cooney J.C."/>
            <person name="Kagawa T.F."/>
            <person name="Liu W."/>
            <person name="Song Y."/>
            <person name="Salvetti E."/>
            <person name="Wrobel A."/>
            <person name="Rasinkangas P."/>
            <person name="Parkhill J."/>
            <person name="Rea M.C."/>
            <person name="O'Sullivan O."/>
            <person name="Ritari J."/>
            <person name="Douillard F.P."/>
            <person name="Paul Ross R."/>
            <person name="Yang R."/>
            <person name="Briner A.E."/>
            <person name="Felis G.E."/>
            <person name="de Vos W.M."/>
            <person name="Barrangou R."/>
            <person name="Klaenhammer T.R."/>
            <person name="Caufield P.W."/>
            <person name="Cui Y."/>
            <person name="Zhang H."/>
            <person name="O'Toole P.W."/>
        </authorList>
    </citation>
    <scope>NUCLEOTIDE SEQUENCE [LARGE SCALE GENOMIC DNA]</scope>
    <source>
        <strain evidence="1 2">LMG 26013</strain>
    </source>
</reference>
<dbReference type="RefSeq" id="WP_057706300.1">
    <property type="nucleotide sequence ID" value="NZ_JQCL01000057.1"/>
</dbReference>
<dbReference type="OrthoDB" id="2156798at2"/>
<dbReference type="EMBL" id="JQCL01000057">
    <property type="protein sequence ID" value="KRO10899.1"/>
    <property type="molecule type" value="Genomic_DNA"/>
</dbReference>
<accession>A0A0R2MHC1</accession>
<comment type="caution">
    <text evidence="1">The sequence shown here is derived from an EMBL/GenBank/DDBJ whole genome shotgun (WGS) entry which is preliminary data.</text>
</comment>
<proteinExistence type="predicted"/>
<keyword evidence="2" id="KW-1185">Reference proteome</keyword>
<dbReference type="Proteomes" id="UP000051783">
    <property type="component" value="Unassembled WGS sequence"/>
</dbReference>